<reference evidence="2" key="1">
    <citation type="journal article" date="2020" name="Fungal Divers.">
        <title>Resolving the Mortierellaceae phylogeny through synthesis of multi-gene phylogenetics and phylogenomics.</title>
        <authorList>
            <person name="Vandepol N."/>
            <person name="Liber J."/>
            <person name="Desiro A."/>
            <person name="Na H."/>
            <person name="Kennedy M."/>
            <person name="Barry K."/>
            <person name="Grigoriev I.V."/>
            <person name="Miller A.N."/>
            <person name="O'Donnell K."/>
            <person name="Stajich J.E."/>
            <person name="Bonito G."/>
        </authorList>
    </citation>
    <scope>NUCLEOTIDE SEQUENCE</scope>
    <source>
        <strain evidence="2">NRRL 28262</strain>
    </source>
</reference>
<evidence type="ECO:0000313" key="3">
    <source>
        <dbReference type="Proteomes" id="UP001194580"/>
    </source>
</evidence>
<dbReference type="Proteomes" id="UP001194580">
    <property type="component" value="Unassembled WGS sequence"/>
</dbReference>
<proteinExistence type="predicted"/>
<comment type="caution">
    <text evidence="2">The sequence shown here is derived from an EMBL/GenBank/DDBJ whole genome shotgun (WGS) entry which is preliminary data.</text>
</comment>
<accession>A0AAD4CZE0</accession>
<name>A0AAD4CZE0_9FUNG</name>
<sequence>NKSGLRRTGHMPRSSTQETQKQVHISACSATMTIVTTTLTPRCGRGLSLPLKMITMVPTNTTPAGRTTATQNLTIRTMEDF</sequence>
<feature type="compositionally biased region" description="Basic residues" evidence="1">
    <location>
        <begin position="1"/>
        <end position="10"/>
    </location>
</feature>
<evidence type="ECO:0000313" key="2">
    <source>
        <dbReference type="EMBL" id="KAG0247371.1"/>
    </source>
</evidence>
<keyword evidence="3" id="KW-1185">Reference proteome</keyword>
<protein>
    <submittedName>
        <fullName evidence="2">Uncharacterized protein</fullName>
    </submittedName>
</protein>
<feature type="non-terminal residue" evidence="2">
    <location>
        <position position="81"/>
    </location>
</feature>
<organism evidence="2 3">
    <name type="scientific">Linnemannia exigua</name>
    <dbReference type="NCBI Taxonomy" id="604196"/>
    <lineage>
        <taxon>Eukaryota</taxon>
        <taxon>Fungi</taxon>
        <taxon>Fungi incertae sedis</taxon>
        <taxon>Mucoromycota</taxon>
        <taxon>Mortierellomycotina</taxon>
        <taxon>Mortierellomycetes</taxon>
        <taxon>Mortierellales</taxon>
        <taxon>Mortierellaceae</taxon>
        <taxon>Linnemannia</taxon>
    </lineage>
</organism>
<evidence type="ECO:0000256" key="1">
    <source>
        <dbReference type="SAM" id="MobiDB-lite"/>
    </source>
</evidence>
<dbReference type="EMBL" id="JAAAIL010004749">
    <property type="protein sequence ID" value="KAG0247371.1"/>
    <property type="molecule type" value="Genomic_DNA"/>
</dbReference>
<feature type="region of interest" description="Disordered" evidence="1">
    <location>
        <begin position="1"/>
        <end position="23"/>
    </location>
</feature>
<gene>
    <name evidence="2" type="ORF">BGZ95_008742</name>
</gene>
<feature type="non-terminal residue" evidence="2">
    <location>
        <position position="1"/>
    </location>
</feature>
<dbReference type="AlphaFoldDB" id="A0AAD4CZE0"/>
<feature type="compositionally biased region" description="Polar residues" evidence="1">
    <location>
        <begin position="13"/>
        <end position="23"/>
    </location>
</feature>